<evidence type="ECO:0000313" key="11">
    <source>
        <dbReference type="Proteomes" id="UP001274830"/>
    </source>
</evidence>
<evidence type="ECO:0000259" key="8">
    <source>
        <dbReference type="SMART" id="SM01031"/>
    </source>
</evidence>
<feature type="region of interest" description="Disordered" evidence="6">
    <location>
        <begin position="1"/>
        <end position="35"/>
    </location>
</feature>
<dbReference type="InterPro" id="IPR036985">
    <property type="entry name" value="Transglutaminase-like_sf"/>
</dbReference>
<feature type="compositionally biased region" description="Acidic residues" evidence="6">
    <location>
        <begin position="1071"/>
        <end position="1084"/>
    </location>
</feature>
<dbReference type="Proteomes" id="UP001274830">
    <property type="component" value="Unassembled WGS sequence"/>
</dbReference>
<feature type="compositionally biased region" description="Acidic residues" evidence="6">
    <location>
        <begin position="767"/>
        <end position="782"/>
    </location>
</feature>
<dbReference type="GO" id="GO:0071942">
    <property type="term" value="C:XPC complex"/>
    <property type="evidence" value="ECO:0007669"/>
    <property type="project" value="TreeGrafter"/>
</dbReference>
<name>A0AAE0WLL2_9PEZI</name>
<feature type="compositionally biased region" description="Basic and acidic residues" evidence="6">
    <location>
        <begin position="916"/>
        <end position="938"/>
    </location>
</feature>
<dbReference type="SMART" id="SM01031">
    <property type="entry name" value="BHD_2"/>
    <property type="match status" value="1"/>
</dbReference>
<organism evidence="10 11">
    <name type="scientific">Recurvomyces mirabilis</name>
    <dbReference type="NCBI Taxonomy" id="574656"/>
    <lineage>
        <taxon>Eukaryota</taxon>
        <taxon>Fungi</taxon>
        <taxon>Dikarya</taxon>
        <taxon>Ascomycota</taxon>
        <taxon>Pezizomycotina</taxon>
        <taxon>Dothideomycetes</taxon>
        <taxon>Dothideomycetidae</taxon>
        <taxon>Mycosphaerellales</taxon>
        <taxon>Teratosphaeriaceae</taxon>
        <taxon>Recurvomyces</taxon>
    </lineage>
</organism>
<feature type="domain" description="Rad4 beta-hairpin" evidence="7">
    <location>
        <begin position="515"/>
        <end position="573"/>
    </location>
</feature>
<dbReference type="InterPro" id="IPR004583">
    <property type="entry name" value="DNA_repair_Rad4"/>
</dbReference>
<feature type="region of interest" description="Disordered" evidence="6">
    <location>
        <begin position="344"/>
        <end position="363"/>
    </location>
</feature>
<comment type="subcellular location">
    <subcellularLocation>
        <location evidence="1">Nucleus</location>
    </subcellularLocation>
</comment>
<keyword evidence="5" id="KW-0539">Nucleus</keyword>
<evidence type="ECO:0000256" key="3">
    <source>
        <dbReference type="ARBA" id="ARBA00022763"/>
    </source>
</evidence>
<dbReference type="InterPro" id="IPR038765">
    <property type="entry name" value="Papain-like_cys_pep_sf"/>
</dbReference>
<dbReference type="InterPro" id="IPR018327">
    <property type="entry name" value="BHD_2"/>
</dbReference>
<dbReference type="InterPro" id="IPR018325">
    <property type="entry name" value="Rad4/PNGase_transGLS-fold"/>
</dbReference>
<dbReference type="GO" id="GO:0003684">
    <property type="term" value="F:damaged DNA binding"/>
    <property type="evidence" value="ECO:0007669"/>
    <property type="project" value="InterPro"/>
</dbReference>
<dbReference type="Pfam" id="PF10405">
    <property type="entry name" value="BHD_3"/>
    <property type="match status" value="1"/>
</dbReference>
<dbReference type="Pfam" id="PF10403">
    <property type="entry name" value="BHD_1"/>
    <property type="match status" value="1"/>
</dbReference>
<dbReference type="SUPFAM" id="SSF54001">
    <property type="entry name" value="Cysteine proteinases"/>
    <property type="match status" value="1"/>
</dbReference>
<evidence type="ECO:0000256" key="4">
    <source>
        <dbReference type="ARBA" id="ARBA00023204"/>
    </source>
</evidence>
<feature type="compositionally biased region" description="Polar residues" evidence="6">
    <location>
        <begin position="1014"/>
        <end position="1025"/>
    </location>
</feature>
<dbReference type="GO" id="GO:0006289">
    <property type="term" value="P:nucleotide-excision repair"/>
    <property type="evidence" value="ECO:0007669"/>
    <property type="project" value="InterPro"/>
</dbReference>
<dbReference type="AlphaFoldDB" id="A0AAE0WLL2"/>
<proteinExistence type="inferred from homology"/>
<evidence type="ECO:0000313" key="10">
    <source>
        <dbReference type="EMBL" id="KAK3673955.1"/>
    </source>
</evidence>
<dbReference type="SMART" id="SM01030">
    <property type="entry name" value="BHD_1"/>
    <property type="match status" value="1"/>
</dbReference>
<dbReference type="GO" id="GO:0006298">
    <property type="term" value="P:mismatch repair"/>
    <property type="evidence" value="ECO:0007669"/>
    <property type="project" value="TreeGrafter"/>
</dbReference>
<dbReference type="Gene3D" id="2.20.20.110">
    <property type="entry name" value="Rad4, beta-hairpin domain BHD1"/>
    <property type="match status" value="1"/>
</dbReference>
<feature type="compositionally biased region" description="Low complexity" evidence="6">
    <location>
        <begin position="841"/>
        <end position="850"/>
    </location>
</feature>
<dbReference type="SMART" id="SM01032">
    <property type="entry name" value="BHD_3"/>
    <property type="match status" value="1"/>
</dbReference>
<dbReference type="GO" id="GO:0000111">
    <property type="term" value="C:nucleotide-excision repair factor 2 complex"/>
    <property type="evidence" value="ECO:0007669"/>
    <property type="project" value="TreeGrafter"/>
</dbReference>
<keyword evidence="11" id="KW-1185">Reference proteome</keyword>
<dbReference type="Pfam" id="PF10404">
    <property type="entry name" value="BHD_2"/>
    <property type="match status" value="1"/>
</dbReference>
<gene>
    <name evidence="10" type="ORF">LTR78_006157</name>
</gene>
<keyword evidence="4" id="KW-0234">DNA repair</keyword>
<feature type="region of interest" description="Disordered" evidence="6">
    <location>
        <begin position="755"/>
        <end position="789"/>
    </location>
</feature>
<evidence type="ECO:0000256" key="1">
    <source>
        <dbReference type="ARBA" id="ARBA00004123"/>
    </source>
</evidence>
<keyword evidence="3" id="KW-0227">DNA damage</keyword>
<dbReference type="Gene3D" id="3.30.60.290">
    <property type="entry name" value="Rad4, beta-hairpin domain BHD2"/>
    <property type="match status" value="1"/>
</dbReference>
<evidence type="ECO:0000256" key="5">
    <source>
        <dbReference type="ARBA" id="ARBA00023242"/>
    </source>
</evidence>
<dbReference type="GO" id="GO:0003697">
    <property type="term" value="F:single-stranded DNA binding"/>
    <property type="evidence" value="ECO:0007669"/>
    <property type="project" value="TreeGrafter"/>
</dbReference>
<dbReference type="Pfam" id="PF03835">
    <property type="entry name" value="Rad4"/>
    <property type="match status" value="1"/>
</dbReference>
<feature type="region of interest" description="Disordered" evidence="6">
    <location>
        <begin position="49"/>
        <end position="167"/>
    </location>
</feature>
<feature type="domain" description="Rad4 beta-hairpin" evidence="9">
    <location>
        <begin position="643"/>
        <end position="717"/>
    </location>
</feature>
<accession>A0AAE0WLL2</accession>
<evidence type="ECO:0000259" key="7">
    <source>
        <dbReference type="SMART" id="SM01030"/>
    </source>
</evidence>
<dbReference type="InterPro" id="IPR018328">
    <property type="entry name" value="Rad4_beta-hairpin_dom3"/>
</dbReference>
<evidence type="ECO:0000256" key="2">
    <source>
        <dbReference type="ARBA" id="ARBA00009525"/>
    </source>
</evidence>
<evidence type="ECO:0000256" key="6">
    <source>
        <dbReference type="SAM" id="MobiDB-lite"/>
    </source>
</evidence>
<dbReference type="Gene3D" id="3.90.260.10">
    <property type="entry name" value="Transglutaminase-like"/>
    <property type="match status" value="1"/>
</dbReference>
<feature type="region of interest" description="Disordered" evidence="6">
    <location>
        <begin position="809"/>
        <end position="1084"/>
    </location>
</feature>
<dbReference type="EMBL" id="JAUTXT010000022">
    <property type="protein sequence ID" value="KAK3673955.1"/>
    <property type="molecule type" value="Genomic_DNA"/>
</dbReference>
<protein>
    <recommendedName>
        <fullName evidence="12">Rad4-domain-containing protein</fullName>
    </recommendedName>
</protein>
<dbReference type="Gene3D" id="3.30.70.2460">
    <property type="entry name" value="Rad4, beta-hairpin domain BHD3"/>
    <property type="match status" value="1"/>
</dbReference>
<comment type="caution">
    <text evidence="10">The sequence shown here is derived from an EMBL/GenBank/DDBJ whole genome shotgun (WGS) entry which is preliminary data.</text>
</comment>
<feature type="domain" description="Rad4 beta-hairpin" evidence="8">
    <location>
        <begin position="575"/>
        <end position="636"/>
    </location>
</feature>
<sequence length="1084" mass="118698">MASSRGKGKTPATPTRAMPSRPSTRATRGRKTMDTTPDVYQDMLIEAAVTNPEPFDDRPLKRRRIAGPSGPFATRHKDEVKQPLNTSGNHSTSILSRKAGLQTIDASDDDDDESDFGFEDVDLGQPDGGTSSAAEDDAIGDVTISLEKNSTPKPHASKTKRKPASSVEKAHRLLVHKAHFLCLLGHCIYANSWCNDEAAQSNLKSIMSPKTKAYLRDNPDKSQFDRNRMFVEGLEQVSEAFRGAFSVTASGMRKASWVTDGSADEDRSDIEPMDRADFIRAAKRREGSQDTGAQLFCALLRSIRVVARLVCSLQTLPINPTATKTTPVRPVKRIIYASDAASADDHTASDGSTDDMGVKTSSRLSKIPSARRRLGQPGFAKAADPAITPQQKKKSVRTLAYPVFWVEVFNAAVQKWVTVDCVVTGTVNKPGKLEPPSSYDLNQLSYAIAFEEDGSARDVTRRYAKAFNAKTRRQRVEATQNGAAWMKKALRVFRRKGAALDRDQVEDAELAAKEAREGLPSNVQDFKDHPYYALERHLRRHEVIFPKREAGKVNAGTAAKPRMEAVFRRQDVHVCRSADKWFRLGREMKAGEQPLKHVVSRRVARAKSITEEEDEAAGQKTTALYAAYQTALYSPPPVIRGKVPRNGFGNLDIYVPSMVPAGGAHIRHPLTQQAAKILRVDFADAVTGFKFKGRQGTAVIEGAIVAEQFADSVRNVIESLEWEAEEEKCKQRSLVALRLWARMLKGLRIQERVKSYRRPGEGGGEADGADDAEERQEKDENDITVVIPHLEEDSPLWTAGRYSVRELVAPKQSSAKKKRKQYDSDEDVGEAGDFNAQISETANAGSTAARRATRSSRRRVVDDQDDDVEGAGGGFLPDADESDDDSGGFVPEGGGDEDDEGGGFLVGSDSEGGRLAAEDEKRPYQHEHEHQEHDHASSQDDGGGGGGFMVDAAQKDITDDSPGGGFLPEDNEIEQPDAASPRDLKLLPTTMTDTIPTKSADMKEMPSDRFGISTPETHVGENSSMDKLLEHHRALTDAQSAPEPVEGGKTDAQAMEVDGHSDEGSLLSHDPEDEDAEPDWLESD</sequence>
<dbReference type="PANTHER" id="PTHR12135:SF0">
    <property type="entry name" value="DNA REPAIR PROTEIN COMPLEMENTING XP-C CELLS"/>
    <property type="match status" value="1"/>
</dbReference>
<dbReference type="PANTHER" id="PTHR12135">
    <property type="entry name" value="DNA REPAIR PROTEIN XP-C / RAD4"/>
    <property type="match status" value="1"/>
</dbReference>
<feature type="compositionally biased region" description="Acidic residues" evidence="6">
    <location>
        <begin position="106"/>
        <end position="122"/>
    </location>
</feature>
<reference evidence="10" key="1">
    <citation type="submission" date="2023-07" db="EMBL/GenBank/DDBJ databases">
        <title>Black Yeasts Isolated from many extreme environments.</title>
        <authorList>
            <person name="Coleine C."/>
            <person name="Stajich J.E."/>
            <person name="Selbmann L."/>
        </authorList>
    </citation>
    <scope>NUCLEOTIDE SEQUENCE</scope>
    <source>
        <strain evidence="10">CCFEE 5485</strain>
    </source>
</reference>
<feature type="compositionally biased region" description="Polar residues" evidence="6">
    <location>
        <begin position="83"/>
        <end position="95"/>
    </location>
</feature>
<comment type="similarity">
    <text evidence="2">Belongs to the XPC family.</text>
</comment>
<dbReference type="InterPro" id="IPR042488">
    <property type="entry name" value="Rad4_BHD3_sf"/>
</dbReference>
<evidence type="ECO:0008006" key="12">
    <source>
        <dbReference type="Google" id="ProtNLM"/>
    </source>
</evidence>
<dbReference type="InterPro" id="IPR018326">
    <property type="entry name" value="Rad4_beta-hairpin_dom1"/>
</dbReference>
<dbReference type="GO" id="GO:0005737">
    <property type="term" value="C:cytoplasm"/>
    <property type="evidence" value="ECO:0007669"/>
    <property type="project" value="TreeGrafter"/>
</dbReference>
<evidence type="ECO:0000259" key="9">
    <source>
        <dbReference type="SMART" id="SM01032"/>
    </source>
</evidence>